<dbReference type="EMBL" id="JAVIZC010000003">
    <property type="protein sequence ID" value="MDR6104227.1"/>
    <property type="molecule type" value="Genomic_DNA"/>
</dbReference>
<feature type="transmembrane region" description="Helical" evidence="1">
    <location>
        <begin position="57"/>
        <end position="75"/>
    </location>
</feature>
<dbReference type="RefSeq" id="WP_309772399.1">
    <property type="nucleotide sequence ID" value="NZ_JAVIZC010000003.1"/>
</dbReference>
<evidence type="ECO:0000313" key="3">
    <source>
        <dbReference type="Proteomes" id="UP001255601"/>
    </source>
</evidence>
<organism evidence="2 3">
    <name type="scientific">Agrobacterium larrymoorei</name>
    <dbReference type="NCBI Taxonomy" id="160699"/>
    <lineage>
        <taxon>Bacteria</taxon>
        <taxon>Pseudomonadati</taxon>
        <taxon>Pseudomonadota</taxon>
        <taxon>Alphaproteobacteria</taxon>
        <taxon>Hyphomicrobiales</taxon>
        <taxon>Rhizobiaceae</taxon>
        <taxon>Rhizobium/Agrobacterium group</taxon>
        <taxon>Agrobacterium</taxon>
    </lineage>
</organism>
<evidence type="ECO:0000256" key="1">
    <source>
        <dbReference type="SAM" id="Phobius"/>
    </source>
</evidence>
<sequence length="165" mass="17206">MTHTHEHTLPSAHGKDLVIPAMLAALSVAAISLPIVTMKTMGFSGGIALPSPHLLGGTAYLLPLAFLISIGSRFAPQARPYRRMIDIGALAVAAGVALYVVITLLNGLSEMNSANRQMSQLLGSAATRQFSLSSAVSLGSGSVALGLLLLGSLWQVRHGRRQPSI</sequence>
<feature type="transmembrane region" description="Helical" evidence="1">
    <location>
        <begin position="17"/>
        <end position="37"/>
    </location>
</feature>
<comment type="caution">
    <text evidence="2">The sequence shown here is derived from an EMBL/GenBank/DDBJ whole genome shotgun (WGS) entry which is preliminary data.</text>
</comment>
<keyword evidence="1" id="KW-0812">Transmembrane</keyword>
<proteinExistence type="predicted"/>
<keyword evidence="1" id="KW-1133">Transmembrane helix</keyword>
<keyword evidence="1" id="KW-0472">Membrane</keyword>
<dbReference type="AlphaFoldDB" id="A0AAJ2BFZ2"/>
<evidence type="ECO:0000313" key="2">
    <source>
        <dbReference type="EMBL" id="MDR6104227.1"/>
    </source>
</evidence>
<accession>A0AAJ2BFZ2</accession>
<feature type="transmembrane region" description="Helical" evidence="1">
    <location>
        <begin position="87"/>
        <end position="109"/>
    </location>
</feature>
<name>A0AAJ2BFZ2_9HYPH</name>
<gene>
    <name evidence="2" type="ORF">QE369_004424</name>
</gene>
<feature type="transmembrane region" description="Helical" evidence="1">
    <location>
        <begin position="129"/>
        <end position="154"/>
    </location>
</feature>
<protein>
    <submittedName>
        <fullName evidence="2">Uncharacterized protein</fullName>
    </submittedName>
</protein>
<dbReference type="Proteomes" id="UP001255601">
    <property type="component" value="Unassembled WGS sequence"/>
</dbReference>
<reference evidence="2" key="1">
    <citation type="submission" date="2023-08" db="EMBL/GenBank/DDBJ databases">
        <title>Functional and genomic diversity of the sorghum phyllosphere microbiome.</title>
        <authorList>
            <person name="Shade A."/>
        </authorList>
    </citation>
    <scope>NUCLEOTIDE SEQUENCE</scope>
    <source>
        <strain evidence="2">SORGH_AS_0974</strain>
    </source>
</reference>